<evidence type="ECO:0000256" key="1">
    <source>
        <dbReference type="SAM" id="MobiDB-lite"/>
    </source>
</evidence>
<dbReference type="EMBL" id="JASCZI010120990">
    <property type="protein sequence ID" value="MED6158636.1"/>
    <property type="molecule type" value="Genomic_DNA"/>
</dbReference>
<evidence type="ECO:0000313" key="2">
    <source>
        <dbReference type="EMBL" id="MED6158636.1"/>
    </source>
</evidence>
<gene>
    <name evidence="2" type="ORF">PIB30_034579</name>
</gene>
<protein>
    <submittedName>
        <fullName evidence="2">Uncharacterized protein</fullName>
    </submittedName>
</protein>
<sequence>MGNCAFKGIITATSHGGVLENNNKQMVKVVTSNGGIMELCTPITVHSITNQFPGHAIFPSPYSSEPLLRQQELHAGQVYYLLPINPYCYYSSNFSSESIITRQLSSTTATPYRIFTHDNANMWSQAEESCPGRAGGVWKVKLVISPEQLSEILSEESLTEALIESLRTVAKCGNGVPSPAGSSHNYSKRSLSLRNRV</sequence>
<accession>A0ABU6UEP9</accession>
<organism evidence="2 3">
    <name type="scientific">Stylosanthes scabra</name>
    <dbReference type="NCBI Taxonomy" id="79078"/>
    <lineage>
        <taxon>Eukaryota</taxon>
        <taxon>Viridiplantae</taxon>
        <taxon>Streptophyta</taxon>
        <taxon>Embryophyta</taxon>
        <taxon>Tracheophyta</taxon>
        <taxon>Spermatophyta</taxon>
        <taxon>Magnoliopsida</taxon>
        <taxon>eudicotyledons</taxon>
        <taxon>Gunneridae</taxon>
        <taxon>Pentapetalae</taxon>
        <taxon>rosids</taxon>
        <taxon>fabids</taxon>
        <taxon>Fabales</taxon>
        <taxon>Fabaceae</taxon>
        <taxon>Papilionoideae</taxon>
        <taxon>50 kb inversion clade</taxon>
        <taxon>dalbergioids sensu lato</taxon>
        <taxon>Dalbergieae</taxon>
        <taxon>Pterocarpus clade</taxon>
        <taxon>Stylosanthes</taxon>
    </lineage>
</organism>
<dbReference type="Proteomes" id="UP001341840">
    <property type="component" value="Unassembled WGS sequence"/>
</dbReference>
<evidence type="ECO:0000313" key="3">
    <source>
        <dbReference type="Proteomes" id="UP001341840"/>
    </source>
</evidence>
<feature type="compositionally biased region" description="Polar residues" evidence="1">
    <location>
        <begin position="180"/>
        <end position="197"/>
    </location>
</feature>
<dbReference type="InterPro" id="IPR025322">
    <property type="entry name" value="PADRE_dom"/>
</dbReference>
<dbReference type="PANTHER" id="PTHR33148">
    <property type="entry name" value="PLASTID MOVEMENT IMPAIRED PROTEIN-RELATED"/>
    <property type="match status" value="1"/>
</dbReference>
<comment type="caution">
    <text evidence="2">The sequence shown here is derived from an EMBL/GenBank/DDBJ whole genome shotgun (WGS) entry which is preliminary data.</text>
</comment>
<name>A0ABU6UEP9_9FABA</name>
<dbReference type="PANTHER" id="PTHR33148:SF41">
    <property type="entry name" value="DUF4228 DOMAIN PROTEIN"/>
    <property type="match status" value="1"/>
</dbReference>
<proteinExistence type="predicted"/>
<feature type="region of interest" description="Disordered" evidence="1">
    <location>
        <begin position="176"/>
        <end position="197"/>
    </location>
</feature>
<keyword evidence="3" id="KW-1185">Reference proteome</keyword>
<dbReference type="Pfam" id="PF14009">
    <property type="entry name" value="PADRE"/>
    <property type="match status" value="1"/>
</dbReference>
<reference evidence="2 3" key="1">
    <citation type="journal article" date="2023" name="Plants (Basel)">
        <title>Bridging the Gap: Combining Genomics and Transcriptomics Approaches to Understand Stylosanthes scabra, an Orphan Legume from the Brazilian Caatinga.</title>
        <authorList>
            <person name="Ferreira-Neto J.R.C."/>
            <person name="da Silva M.D."/>
            <person name="Binneck E."/>
            <person name="de Melo N.F."/>
            <person name="da Silva R.H."/>
            <person name="de Melo A.L.T.M."/>
            <person name="Pandolfi V."/>
            <person name="Bustamante F.O."/>
            <person name="Brasileiro-Vidal A.C."/>
            <person name="Benko-Iseppon A.M."/>
        </authorList>
    </citation>
    <scope>NUCLEOTIDE SEQUENCE [LARGE SCALE GENOMIC DNA]</scope>
    <source>
        <tissue evidence="2">Leaves</tissue>
    </source>
</reference>